<feature type="domain" description="Carboxylesterase type B" evidence="8">
    <location>
        <begin position="2"/>
        <end position="384"/>
    </location>
</feature>
<dbReference type="InterPro" id="IPR029058">
    <property type="entry name" value="AB_hydrolase_fold"/>
</dbReference>
<reference evidence="9" key="1">
    <citation type="submission" date="2022-03" db="EMBL/GenBank/DDBJ databases">
        <authorList>
            <person name="Sheng S."/>
        </authorList>
    </citation>
    <scope>NUCLEOTIDE SEQUENCE</scope>
    <source>
        <tissue evidence="9">Abdomen</tissue>
    </source>
</reference>
<dbReference type="SUPFAM" id="SSF53474">
    <property type="entry name" value="alpha/beta-Hydrolases"/>
    <property type="match status" value="1"/>
</dbReference>
<dbReference type="InterPro" id="IPR019826">
    <property type="entry name" value="Carboxylesterase_B_AS"/>
</dbReference>
<comment type="similarity">
    <text evidence="1 6">Belongs to the type-B carboxylesterase/lipase family.</text>
</comment>
<keyword evidence="4" id="KW-1015">Disulfide bond</keyword>
<dbReference type="PANTHER" id="PTHR43142:SF1">
    <property type="entry name" value="CARBOXYLIC ESTER HYDROLASE"/>
    <property type="match status" value="1"/>
</dbReference>
<organism evidence="9">
    <name type="scientific">Meteorus pulchricornis</name>
    <dbReference type="NCBI Taxonomy" id="51522"/>
    <lineage>
        <taxon>Eukaryota</taxon>
        <taxon>Metazoa</taxon>
        <taxon>Ecdysozoa</taxon>
        <taxon>Arthropoda</taxon>
        <taxon>Hexapoda</taxon>
        <taxon>Insecta</taxon>
        <taxon>Pterygota</taxon>
        <taxon>Neoptera</taxon>
        <taxon>Endopterygota</taxon>
        <taxon>Hymenoptera</taxon>
        <taxon>Apocrita</taxon>
        <taxon>Ichneumonoidea</taxon>
        <taxon>Braconidae</taxon>
        <taxon>Meteorinae</taxon>
        <taxon>Meteorus</taxon>
    </lineage>
</organism>
<evidence type="ECO:0000256" key="7">
    <source>
        <dbReference type="SAM" id="MobiDB-lite"/>
    </source>
</evidence>
<proteinExistence type="evidence at transcript level"/>
<sequence length="427" mass="48816">MNLGDERATGNAGMKDQILAFHWVQQNIRNFGGNPGSVTLMGYSAGSWSISLHMLSPMSRGLFHRAIMMSGSSINSEDLPENQRNVALIQARALNCSTATNDEMMECFYSKSTDDFVKSLTEVFASTDNPILLWTPVIEKEYYGDVKNEQPFLTTPPVELFQQRKGNFVPLVAGCTKEEFKASAAFIEEAALRGDNSGFDKLNNQWDEVVPIYVGYERNTSRSHYISKEFREFYTHNETIGVGHWAGTDKLWTDSVVFQIHRMTQLMTTFTCQPVYNYMFAYSGCESFAKWSNGSNIGVGHQDELLLLFKMGQFPEVCDRDKKTLGRLTGIVESFAKTGRPIPADNHDYSNVNWETTTKDDPKYLKIDEELSMVNGIIYEDRMNKWDELFPLPPAADSEQCPHHEHDDHCHHHHHHHHNHHNHQHHH</sequence>
<name>A0A9E8IKY0_9HYME</name>
<dbReference type="Gene3D" id="3.40.50.1820">
    <property type="entry name" value="alpha/beta hydrolase"/>
    <property type="match status" value="1"/>
</dbReference>
<evidence type="ECO:0000259" key="8">
    <source>
        <dbReference type="Pfam" id="PF00135"/>
    </source>
</evidence>
<dbReference type="Pfam" id="PF00135">
    <property type="entry name" value="COesterase"/>
    <property type="match status" value="1"/>
</dbReference>
<dbReference type="EMBL" id="OM938962">
    <property type="protein sequence ID" value="UZH45666.1"/>
    <property type="molecule type" value="mRNA"/>
</dbReference>
<evidence type="ECO:0000313" key="9">
    <source>
        <dbReference type="EMBL" id="UZH45666.1"/>
    </source>
</evidence>
<evidence type="ECO:0000256" key="4">
    <source>
        <dbReference type="ARBA" id="ARBA00023157"/>
    </source>
</evidence>
<evidence type="ECO:0000256" key="3">
    <source>
        <dbReference type="ARBA" id="ARBA00022801"/>
    </source>
</evidence>
<dbReference type="PROSITE" id="PS00122">
    <property type="entry name" value="CARBOXYLESTERASE_B_1"/>
    <property type="match status" value="1"/>
</dbReference>
<keyword evidence="5" id="KW-0325">Glycoprotein</keyword>
<gene>
    <name evidence="9" type="primary">CXE 32</name>
</gene>
<dbReference type="GO" id="GO:0052689">
    <property type="term" value="F:carboxylic ester hydrolase activity"/>
    <property type="evidence" value="ECO:0007669"/>
    <property type="project" value="UniProtKB-KW"/>
</dbReference>
<evidence type="ECO:0000256" key="6">
    <source>
        <dbReference type="RuleBase" id="RU361235"/>
    </source>
</evidence>
<protein>
    <recommendedName>
        <fullName evidence="6">Carboxylic ester hydrolase</fullName>
        <ecNumber evidence="6">3.1.1.-</ecNumber>
    </recommendedName>
</protein>
<keyword evidence="2" id="KW-0719">Serine esterase</keyword>
<feature type="compositionally biased region" description="Basic residues" evidence="7">
    <location>
        <begin position="411"/>
        <end position="427"/>
    </location>
</feature>
<dbReference type="InterPro" id="IPR002018">
    <property type="entry name" value="CarbesteraseB"/>
</dbReference>
<keyword evidence="3 6" id="KW-0378">Hydrolase</keyword>
<dbReference type="AlphaFoldDB" id="A0A9E8IKY0"/>
<feature type="compositionally biased region" description="Basic and acidic residues" evidence="7">
    <location>
        <begin position="400"/>
        <end position="410"/>
    </location>
</feature>
<dbReference type="EC" id="3.1.1.-" evidence="6"/>
<feature type="region of interest" description="Disordered" evidence="7">
    <location>
        <begin position="397"/>
        <end position="427"/>
    </location>
</feature>
<evidence type="ECO:0000256" key="2">
    <source>
        <dbReference type="ARBA" id="ARBA00022487"/>
    </source>
</evidence>
<evidence type="ECO:0000256" key="1">
    <source>
        <dbReference type="ARBA" id="ARBA00005964"/>
    </source>
</evidence>
<dbReference type="PANTHER" id="PTHR43142">
    <property type="entry name" value="CARBOXYLIC ESTER HYDROLASE"/>
    <property type="match status" value="1"/>
</dbReference>
<accession>A0A9E8IKY0</accession>
<evidence type="ECO:0000256" key="5">
    <source>
        <dbReference type="ARBA" id="ARBA00023180"/>
    </source>
</evidence>